<feature type="compositionally biased region" description="Basic residues" evidence="1">
    <location>
        <begin position="120"/>
        <end position="132"/>
    </location>
</feature>
<feature type="region of interest" description="Disordered" evidence="1">
    <location>
        <begin position="101"/>
        <end position="178"/>
    </location>
</feature>
<reference evidence="2 3" key="1">
    <citation type="submission" date="2009-11" db="EMBL/GenBank/DDBJ databases">
        <title>Annotation of Allomyces macrogynus ATCC 38327.</title>
        <authorList>
            <consortium name="The Broad Institute Genome Sequencing Platform"/>
            <person name="Russ C."/>
            <person name="Cuomo C."/>
            <person name="Burger G."/>
            <person name="Gray M.W."/>
            <person name="Holland P.W.H."/>
            <person name="King N."/>
            <person name="Lang F.B.F."/>
            <person name="Roger A.J."/>
            <person name="Ruiz-Trillo I."/>
            <person name="Young S.K."/>
            <person name="Zeng Q."/>
            <person name="Gargeya S."/>
            <person name="Fitzgerald M."/>
            <person name="Haas B."/>
            <person name="Abouelleil A."/>
            <person name="Alvarado L."/>
            <person name="Arachchi H.M."/>
            <person name="Berlin A."/>
            <person name="Chapman S.B."/>
            <person name="Gearin G."/>
            <person name="Goldberg J."/>
            <person name="Griggs A."/>
            <person name="Gujja S."/>
            <person name="Hansen M."/>
            <person name="Heiman D."/>
            <person name="Howarth C."/>
            <person name="Larimer J."/>
            <person name="Lui A."/>
            <person name="MacDonald P.J.P."/>
            <person name="McCowen C."/>
            <person name="Montmayeur A."/>
            <person name="Murphy C."/>
            <person name="Neiman D."/>
            <person name="Pearson M."/>
            <person name="Priest M."/>
            <person name="Roberts A."/>
            <person name="Saif S."/>
            <person name="Shea T."/>
            <person name="Sisk P."/>
            <person name="Stolte C."/>
            <person name="Sykes S."/>
            <person name="Wortman J."/>
            <person name="Nusbaum C."/>
            <person name="Birren B."/>
        </authorList>
    </citation>
    <scope>NUCLEOTIDE SEQUENCE [LARGE SCALE GENOMIC DNA]</scope>
    <source>
        <strain evidence="2 3">ATCC 38327</strain>
    </source>
</reference>
<keyword evidence="3" id="KW-1185">Reference proteome</keyword>
<protein>
    <recommendedName>
        <fullName evidence="4">SH3 domain-containing protein</fullName>
    </recommendedName>
</protein>
<evidence type="ECO:0000313" key="3">
    <source>
        <dbReference type="Proteomes" id="UP000054350"/>
    </source>
</evidence>
<evidence type="ECO:0008006" key="4">
    <source>
        <dbReference type="Google" id="ProtNLM"/>
    </source>
</evidence>
<organism evidence="2 3">
    <name type="scientific">Allomyces macrogynus (strain ATCC 38327)</name>
    <name type="common">Allomyces javanicus var. macrogynus</name>
    <dbReference type="NCBI Taxonomy" id="578462"/>
    <lineage>
        <taxon>Eukaryota</taxon>
        <taxon>Fungi</taxon>
        <taxon>Fungi incertae sedis</taxon>
        <taxon>Blastocladiomycota</taxon>
        <taxon>Blastocladiomycetes</taxon>
        <taxon>Blastocladiales</taxon>
        <taxon>Blastocladiaceae</taxon>
        <taxon>Allomyces</taxon>
    </lineage>
</organism>
<dbReference type="VEuPathDB" id="FungiDB:AMAG_10236"/>
<dbReference type="AlphaFoldDB" id="A0A0L0SUC2"/>
<reference evidence="3" key="2">
    <citation type="submission" date="2009-11" db="EMBL/GenBank/DDBJ databases">
        <title>The Genome Sequence of Allomyces macrogynus strain ATCC 38327.</title>
        <authorList>
            <consortium name="The Broad Institute Genome Sequencing Platform"/>
            <person name="Russ C."/>
            <person name="Cuomo C."/>
            <person name="Shea T."/>
            <person name="Young S.K."/>
            <person name="Zeng Q."/>
            <person name="Koehrsen M."/>
            <person name="Haas B."/>
            <person name="Borodovsky M."/>
            <person name="Guigo R."/>
            <person name="Alvarado L."/>
            <person name="Berlin A."/>
            <person name="Borenstein D."/>
            <person name="Chen Z."/>
            <person name="Engels R."/>
            <person name="Freedman E."/>
            <person name="Gellesch M."/>
            <person name="Goldberg J."/>
            <person name="Griggs A."/>
            <person name="Gujja S."/>
            <person name="Heiman D."/>
            <person name="Hepburn T."/>
            <person name="Howarth C."/>
            <person name="Jen D."/>
            <person name="Larson L."/>
            <person name="Lewis B."/>
            <person name="Mehta T."/>
            <person name="Park D."/>
            <person name="Pearson M."/>
            <person name="Roberts A."/>
            <person name="Saif S."/>
            <person name="Shenoy N."/>
            <person name="Sisk P."/>
            <person name="Stolte C."/>
            <person name="Sykes S."/>
            <person name="Walk T."/>
            <person name="White J."/>
            <person name="Yandava C."/>
            <person name="Burger G."/>
            <person name="Gray M.W."/>
            <person name="Holland P.W.H."/>
            <person name="King N."/>
            <person name="Lang F.B.F."/>
            <person name="Roger A.J."/>
            <person name="Ruiz-Trillo I."/>
            <person name="Lander E."/>
            <person name="Nusbaum C."/>
        </authorList>
    </citation>
    <scope>NUCLEOTIDE SEQUENCE [LARGE SCALE GENOMIC DNA]</scope>
    <source>
        <strain evidence="3">ATCC 38327</strain>
    </source>
</reference>
<evidence type="ECO:0000313" key="2">
    <source>
        <dbReference type="EMBL" id="KNE65949.1"/>
    </source>
</evidence>
<feature type="compositionally biased region" description="Low complexity" evidence="1">
    <location>
        <begin position="154"/>
        <end position="168"/>
    </location>
</feature>
<evidence type="ECO:0000256" key="1">
    <source>
        <dbReference type="SAM" id="MobiDB-lite"/>
    </source>
</evidence>
<dbReference type="Proteomes" id="UP000054350">
    <property type="component" value="Unassembled WGS sequence"/>
</dbReference>
<proteinExistence type="predicted"/>
<name>A0A0L0SUC2_ALLM3</name>
<accession>A0A0L0SUC2</accession>
<gene>
    <name evidence="2" type="ORF">AMAG_10236</name>
</gene>
<sequence>MLSSNHDVHPAAADVPAPVMPLMLTKHAFHARDGTDELTVPARAIVSIMPLPEVVEVPEVDEEPDTNYTVDAFWVHVAFRGEQGFVPRHLLTPLDKTVLGKSPCASSESVNAPASERPKSLSRSRSRSRTRHAVPTSPSKRSPVKPSALSGCVSPTRRMSRARSSMPPFLSTSKRATKSKLSQQLAQIATVPAAPASQPPTSPLSTQGAIQLTLHRVDHFPYLTPDAQLDPDRAQGQWIRSAVRVSLLRAGQVVGNVHVATAHPESPLHKCRTWRFTEKSHLFGSGEKYDDNRLVVRFDPTEFETSVVFELVHTIRVPPAAPGLPAVRRDISAGWTALNLFNSAGTPLAQQRYTLTVRDQRPCDKDAMPQTPSTPGDGKYPTSLIVGVTAVPKKWHATTLGLPPRVVCALDTVSLAAHYCHVLAAAAIDARTRPAADYVQSDPILAWLGPALDDADQARALAAAWRAERKRIPAAIRHDLDAAQKWVRRLVVTWHCVQGEQARVQLGADVKEPKPVTAPSDAVAALNKPTATTQYTPFTTAELKYWLPPEAANS</sequence>
<dbReference type="EMBL" id="GG745349">
    <property type="protein sequence ID" value="KNE65949.1"/>
    <property type="molecule type" value="Genomic_DNA"/>
</dbReference>
<dbReference type="STRING" id="578462.A0A0L0SUC2"/>